<dbReference type="PANTHER" id="PTHR45033">
    <property type="match status" value="1"/>
</dbReference>
<dbReference type="SUPFAM" id="SSF51735">
    <property type="entry name" value="NAD(P)-binding Rossmann-fold domains"/>
    <property type="match status" value="1"/>
</dbReference>
<dbReference type="SUPFAM" id="SSF50129">
    <property type="entry name" value="GroES-like"/>
    <property type="match status" value="1"/>
</dbReference>
<dbReference type="EMBL" id="JAUEDM010000004">
    <property type="protein sequence ID" value="KAK3319250.1"/>
    <property type="molecule type" value="Genomic_DNA"/>
</dbReference>
<comment type="caution">
    <text evidence="2">The sequence shown here is derived from an EMBL/GenBank/DDBJ whole genome shotgun (WGS) entry which is preliminary data.</text>
</comment>
<evidence type="ECO:0000313" key="2">
    <source>
        <dbReference type="EMBL" id="KAK3319250.1"/>
    </source>
</evidence>
<dbReference type="Gene3D" id="3.90.180.10">
    <property type="entry name" value="Medium-chain alcohol dehydrogenases, catalytic domain"/>
    <property type="match status" value="1"/>
</dbReference>
<name>A0AAE0M512_9PEZI</name>
<dbReference type="InterPro" id="IPR036291">
    <property type="entry name" value="NAD(P)-bd_dom_sf"/>
</dbReference>
<sequence>MPVSLTVKKVEGKPGQVYYPLQINTTPNPPTPGPGQVLIKLSAAALNHRDLFIRQQLYPGISFEHPLLADGYGVVVDVGPNTSSDKLGKPVVLNPCWGWESDPAGPEDNGARYAVIGGAAQYDIGTAQEYAVVPEAEVFVAPEHLSAVEGAALPLVGVTGWRALVTKCFNGDAKGQQGKNVLITGIGGGVALQTLQFAVAMGCNVYVTSGDQEKIEKAKAMGAKGGVIYKEQGWEKTLQKMLPEERKYLDAVVDGAGGDIVSKASRLLKVGGVIAVYGMTISPKMDWVMQAVLKNVELKGTSMGSKKEVGEMLEFVREHKIRPVVSKVVKGLDNIEGIEGLFEDMKHGKQFGKLVIEIADAMSSSPKL</sequence>
<dbReference type="InterPro" id="IPR052711">
    <property type="entry name" value="Zinc_ADH-like"/>
</dbReference>
<reference evidence="2" key="1">
    <citation type="journal article" date="2023" name="Mol. Phylogenet. Evol.">
        <title>Genome-scale phylogeny and comparative genomics of the fungal order Sordariales.</title>
        <authorList>
            <person name="Hensen N."/>
            <person name="Bonometti L."/>
            <person name="Westerberg I."/>
            <person name="Brannstrom I.O."/>
            <person name="Guillou S."/>
            <person name="Cros-Aarteil S."/>
            <person name="Calhoun S."/>
            <person name="Haridas S."/>
            <person name="Kuo A."/>
            <person name="Mondo S."/>
            <person name="Pangilinan J."/>
            <person name="Riley R."/>
            <person name="LaButti K."/>
            <person name="Andreopoulos B."/>
            <person name="Lipzen A."/>
            <person name="Chen C."/>
            <person name="Yan M."/>
            <person name="Daum C."/>
            <person name="Ng V."/>
            <person name="Clum A."/>
            <person name="Steindorff A."/>
            <person name="Ohm R.A."/>
            <person name="Martin F."/>
            <person name="Silar P."/>
            <person name="Natvig D.O."/>
            <person name="Lalanne C."/>
            <person name="Gautier V."/>
            <person name="Ament-Velasquez S.L."/>
            <person name="Kruys A."/>
            <person name="Hutchinson M.I."/>
            <person name="Powell A.J."/>
            <person name="Barry K."/>
            <person name="Miller A.N."/>
            <person name="Grigoriev I.V."/>
            <person name="Debuchy R."/>
            <person name="Gladieux P."/>
            <person name="Hiltunen Thoren M."/>
            <person name="Johannesson H."/>
        </authorList>
    </citation>
    <scope>NUCLEOTIDE SEQUENCE</scope>
    <source>
        <strain evidence="2">CBS 118394</strain>
    </source>
</reference>
<dbReference type="InterPro" id="IPR020843">
    <property type="entry name" value="ER"/>
</dbReference>
<dbReference type="InterPro" id="IPR013154">
    <property type="entry name" value="ADH-like_N"/>
</dbReference>
<dbReference type="PANTHER" id="PTHR45033:SF3">
    <property type="entry name" value="DEHYDROGENASE, PUTATIVE (AFU_ORTHOLOGUE AFUA_2G13270)-RELATED"/>
    <property type="match status" value="1"/>
</dbReference>
<dbReference type="Proteomes" id="UP001283341">
    <property type="component" value="Unassembled WGS sequence"/>
</dbReference>
<dbReference type="GO" id="GO:0016491">
    <property type="term" value="F:oxidoreductase activity"/>
    <property type="evidence" value="ECO:0007669"/>
    <property type="project" value="InterPro"/>
</dbReference>
<accession>A0AAE0M512</accession>
<keyword evidence="3" id="KW-1185">Reference proteome</keyword>
<reference evidence="2" key="2">
    <citation type="submission" date="2023-06" db="EMBL/GenBank/DDBJ databases">
        <authorList>
            <consortium name="Lawrence Berkeley National Laboratory"/>
            <person name="Haridas S."/>
            <person name="Hensen N."/>
            <person name="Bonometti L."/>
            <person name="Westerberg I."/>
            <person name="Brannstrom I.O."/>
            <person name="Guillou S."/>
            <person name="Cros-Aarteil S."/>
            <person name="Calhoun S."/>
            <person name="Kuo A."/>
            <person name="Mondo S."/>
            <person name="Pangilinan J."/>
            <person name="Riley R."/>
            <person name="Labutti K."/>
            <person name="Andreopoulos B."/>
            <person name="Lipzen A."/>
            <person name="Chen C."/>
            <person name="Yanf M."/>
            <person name="Daum C."/>
            <person name="Ng V."/>
            <person name="Clum A."/>
            <person name="Steindorff A."/>
            <person name="Ohm R."/>
            <person name="Martin F."/>
            <person name="Silar P."/>
            <person name="Natvig D."/>
            <person name="Lalanne C."/>
            <person name="Gautier V."/>
            <person name="Ament-Velasquez S.L."/>
            <person name="Kruys A."/>
            <person name="Hutchinson M.I."/>
            <person name="Powell A.J."/>
            <person name="Barry K."/>
            <person name="Miller A.N."/>
            <person name="Grigoriev I.V."/>
            <person name="Debuchy R."/>
            <person name="Gladieux P."/>
            <person name="Thoren M.H."/>
            <person name="Johannesson H."/>
        </authorList>
    </citation>
    <scope>NUCLEOTIDE SEQUENCE</scope>
    <source>
        <strain evidence="2">CBS 118394</strain>
    </source>
</reference>
<evidence type="ECO:0000259" key="1">
    <source>
        <dbReference type="SMART" id="SM00829"/>
    </source>
</evidence>
<organism evidence="2 3">
    <name type="scientific">Apodospora peruviana</name>
    <dbReference type="NCBI Taxonomy" id="516989"/>
    <lineage>
        <taxon>Eukaryota</taxon>
        <taxon>Fungi</taxon>
        <taxon>Dikarya</taxon>
        <taxon>Ascomycota</taxon>
        <taxon>Pezizomycotina</taxon>
        <taxon>Sordariomycetes</taxon>
        <taxon>Sordariomycetidae</taxon>
        <taxon>Sordariales</taxon>
        <taxon>Lasiosphaeriaceae</taxon>
        <taxon>Apodospora</taxon>
    </lineage>
</organism>
<dbReference type="InterPro" id="IPR011032">
    <property type="entry name" value="GroES-like_sf"/>
</dbReference>
<feature type="domain" description="Enoyl reductase (ER)" evidence="1">
    <location>
        <begin position="12"/>
        <end position="356"/>
    </location>
</feature>
<proteinExistence type="predicted"/>
<dbReference type="Pfam" id="PF00107">
    <property type="entry name" value="ADH_zinc_N"/>
    <property type="match status" value="1"/>
</dbReference>
<dbReference type="Pfam" id="PF08240">
    <property type="entry name" value="ADH_N"/>
    <property type="match status" value="1"/>
</dbReference>
<protein>
    <recommendedName>
        <fullName evidence="1">Enoyl reductase (ER) domain-containing protein</fullName>
    </recommendedName>
</protein>
<gene>
    <name evidence="2" type="ORF">B0H66DRAFT_263812</name>
</gene>
<dbReference type="FunFam" id="3.40.50.720:FF:000481">
    <property type="entry name" value="Alcohol dehydrogenase, variant"/>
    <property type="match status" value="1"/>
</dbReference>
<dbReference type="SMART" id="SM00829">
    <property type="entry name" value="PKS_ER"/>
    <property type="match status" value="1"/>
</dbReference>
<dbReference type="InterPro" id="IPR013149">
    <property type="entry name" value="ADH-like_C"/>
</dbReference>
<dbReference type="CDD" id="cd05188">
    <property type="entry name" value="MDR"/>
    <property type="match status" value="1"/>
</dbReference>
<dbReference type="Gene3D" id="3.40.50.720">
    <property type="entry name" value="NAD(P)-binding Rossmann-like Domain"/>
    <property type="match status" value="1"/>
</dbReference>
<evidence type="ECO:0000313" key="3">
    <source>
        <dbReference type="Proteomes" id="UP001283341"/>
    </source>
</evidence>
<dbReference type="AlphaFoldDB" id="A0AAE0M512"/>